<reference evidence="2 3" key="1">
    <citation type="submission" date="2016-09" db="EMBL/GenBank/DDBJ databases">
        <authorList>
            <person name="Capua I."/>
            <person name="De Benedictis P."/>
            <person name="Joannis T."/>
            <person name="Lombin L.H."/>
            <person name="Cattoli G."/>
        </authorList>
    </citation>
    <scope>NUCLEOTIDE SEQUENCE [LARGE SCALE GENOMIC DNA]</scope>
    <source>
        <strain evidence="2 3">GluBS11</strain>
    </source>
</reference>
<feature type="domain" description="HTH cro/C1-type" evidence="1">
    <location>
        <begin position="12"/>
        <end position="66"/>
    </location>
</feature>
<dbReference type="PROSITE" id="PS50943">
    <property type="entry name" value="HTH_CROC1"/>
    <property type="match status" value="1"/>
</dbReference>
<dbReference type="Gene3D" id="1.10.260.40">
    <property type="entry name" value="lambda repressor-like DNA-binding domains"/>
    <property type="match status" value="1"/>
</dbReference>
<dbReference type="Pfam" id="PF01381">
    <property type="entry name" value="HTH_3"/>
    <property type="match status" value="1"/>
</dbReference>
<evidence type="ECO:0000313" key="3">
    <source>
        <dbReference type="Proteomes" id="UP000199315"/>
    </source>
</evidence>
<dbReference type="InterPro" id="IPR010982">
    <property type="entry name" value="Lambda_DNA-bd_dom_sf"/>
</dbReference>
<dbReference type="SMART" id="SM00530">
    <property type="entry name" value="HTH_XRE"/>
    <property type="match status" value="1"/>
</dbReference>
<name>A0A1D3TWI5_9FIRM</name>
<organism evidence="2 3">
    <name type="scientific">Anaerobium acetethylicum</name>
    <dbReference type="NCBI Taxonomy" id="1619234"/>
    <lineage>
        <taxon>Bacteria</taxon>
        <taxon>Bacillati</taxon>
        <taxon>Bacillota</taxon>
        <taxon>Clostridia</taxon>
        <taxon>Lachnospirales</taxon>
        <taxon>Lachnospiraceae</taxon>
        <taxon>Anaerobium</taxon>
    </lineage>
</organism>
<keyword evidence="3" id="KW-1185">Reference proteome</keyword>
<evidence type="ECO:0000259" key="1">
    <source>
        <dbReference type="PROSITE" id="PS50943"/>
    </source>
</evidence>
<proteinExistence type="predicted"/>
<dbReference type="STRING" id="1619234.SAMN05421730_102319"/>
<dbReference type="GO" id="GO:0003677">
    <property type="term" value="F:DNA binding"/>
    <property type="evidence" value="ECO:0007669"/>
    <property type="project" value="InterPro"/>
</dbReference>
<dbReference type="Proteomes" id="UP000199315">
    <property type="component" value="Unassembled WGS sequence"/>
</dbReference>
<dbReference type="SUPFAM" id="SSF47413">
    <property type="entry name" value="lambda repressor-like DNA-binding domains"/>
    <property type="match status" value="1"/>
</dbReference>
<dbReference type="InterPro" id="IPR001387">
    <property type="entry name" value="Cro/C1-type_HTH"/>
</dbReference>
<dbReference type="OrthoDB" id="9814553at2"/>
<evidence type="ECO:0000313" key="2">
    <source>
        <dbReference type="EMBL" id="SCP98603.1"/>
    </source>
</evidence>
<gene>
    <name evidence="2" type="ORF">SAMN05421730_102319</name>
</gene>
<dbReference type="AlphaFoldDB" id="A0A1D3TWI5"/>
<dbReference type="RefSeq" id="WP_091235665.1">
    <property type="nucleotide sequence ID" value="NZ_FMKA01000023.1"/>
</dbReference>
<accession>A0A1D3TWI5</accession>
<dbReference type="CDD" id="cd00093">
    <property type="entry name" value="HTH_XRE"/>
    <property type="match status" value="1"/>
</dbReference>
<protein>
    <submittedName>
        <fullName evidence="2">Transcriptional regulator, contains XRE-family HTH domain</fullName>
    </submittedName>
</protein>
<sequence>MEYEGWKVGQEIRKLRNQKNMTIEELSFKLGMSTSHINQLELGSRKMSIDLLYKIMGELEADANTVLAIPVKSEKRKGISIDAELEGIPSEKKMYLMGIFSQMIQTFPGELC</sequence>
<dbReference type="EMBL" id="FMKA01000023">
    <property type="protein sequence ID" value="SCP98603.1"/>
    <property type="molecule type" value="Genomic_DNA"/>
</dbReference>